<dbReference type="WBParaSite" id="JU765_v2.g13353.t1">
    <property type="protein sequence ID" value="JU765_v2.g13353.t1"/>
    <property type="gene ID" value="JU765_v2.g13353"/>
</dbReference>
<organism evidence="1 2">
    <name type="scientific">Panagrolaimus sp. JU765</name>
    <dbReference type="NCBI Taxonomy" id="591449"/>
    <lineage>
        <taxon>Eukaryota</taxon>
        <taxon>Metazoa</taxon>
        <taxon>Ecdysozoa</taxon>
        <taxon>Nematoda</taxon>
        <taxon>Chromadorea</taxon>
        <taxon>Rhabditida</taxon>
        <taxon>Tylenchina</taxon>
        <taxon>Panagrolaimomorpha</taxon>
        <taxon>Panagrolaimoidea</taxon>
        <taxon>Panagrolaimidae</taxon>
        <taxon>Panagrolaimus</taxon>
    </lineage>
</organism>
<evidence type="ECO:0000313" key="1">
    <source>
        <dbReference type="Proteomes" id="UP000887576"/>
    </source>
</evidence>
<proteinExistence type="predicted"/>
<protein>
    <submittedName>
        <fullName evidence="2">Dual-specificity kinase</fullName>
    </submittedName>
</protein>
<sequence>MDGKFETHRGVYGAPTFPPDWPMPPGVIASPAINYNQSTSGSSNTDPAGNQMYFNGRAPQTHGSVGNLPLRQSPQQMIVDNPKQAGLNGSLSRQRISQREGSVQPPTHESLGSLQKSVVEDPVQMEQPFRDPSQMPIYKLTVDLIKTYKGINEKYYNRKMRRRPQDAPATGASAPKTNVPPNHLSGQNQNNIQPLHFDRRISKNIQVAHPQQQQQPLASTMAQSVTSLQTENVGQTNNLQSSIGQQSYQAPSLSQQNAQNHSKQWPTPSKYKTASSAKPRSEKDTAPQPADIDSANYDDENHDYIIRLGEMFNYRYKIEQTIGKGSFGQVAKAYDTVEEEYVAIKIIKNKKAFFDQAQIEIHLLEMMNSHSSESKNCVVKLKGHFTWRNHLCLVFELLSYNLYDLLRNTNFRGVSLHLTRKFGQQLSNTLHFLSRPELQIIHCDLKPENVLLCYPKRSAIKIIDFGSSCQYGNRIYQYIQSRFYRSPEILLGITYGMPIDMWSLGCILVEMHTGEPLFPGNSEFDQMMKIVEVLGMPSKYILDSAPKTRKFFEKDEAGDYHCRRHREMKLYKPPGSRSLNDIIGVSAGGPQGRRLGESGHSFEDYVIFVDLITKMLQYDPHQRITPLNACRHPFLLKQVNDDAQKIPHSNSQNQWLTRREAPHRPSSPKILRNRQEQLITNQMDENPTHIEYRGDGNPVATAVLPLLEANQNISQQTQSVGGSQGQNDAIGNVATTENSNGLI</sequence>
<reference evidence="2" key="1">
    <citation type="submission" date="2022-11" db="UniProtKB">
        <authorList>
            <consortium name="WormBaseParasite"/>
        </authorList>
    </citation>
    <scope>IDENTIFICATION</scope>
</reference>
<accession>A0AC34Q6I6</accession>
<dbReference type="Proteomes" id="UP000887576">
    <property type="component" value="Unplaced"/>
</dbReference>
<name>A0AC34Q6I6_9BILA</name>
<evidence type="ECO:0000313" key="2">
    <source>
        <dbReference type="WBParaSite" id="JU765_v2.g13353.t1"/>
    </source>
</evidence>